<dbReference type="Pfam" id="PF19799">
    <property type="entry name" value="DUF6282"/>
    <property type="match status" value="1"/>
</dbReference>
<protein>
    <recommendedName>
        <fullName evidence="3">Amidohydrolase-related domain-containing protein</fullName>
    </recommendedName>
</protein>
<organism evidence="1 2">
    <name type="scientific">Flavonifractor plautii 1_3_50AFAA</name>
    <dbReference type="NCBI Taxonomy" id="742738"/>
    <lineage>
        <taxon>Bacteria</taxon>
        <taxon>Bacillati</taxon>
        <taxon>Bacillota</taxon>
        <taxon>Clostridia</taxon>
        <taxon>Eubacteriales</taxon>
        <taxon>Oscillospiraceae</taxon>
        <taxon>Flavonifractor</taxon>
    </lineage>
</organism>
<proteinExistence type="predicted"/>
<reference evidence="1 2" key="1">
    <citation type="submission" date="2011-08" db="EMBL/GenBank/DDBJ databases">
        <title>The Genome Sequence of Clostridium orbiscindens 1_3_50AFAA.</title>
        <authorList>
            <consortium name="The Broad Institute Genome Sequencing Platform"/>
            <person name="Earl A."/>
            <person name="Ward D."/>
            <person name="Feldgarden M."/>
            <person name="Gevers D."/>
            <person name="Daigneault M."/>
            <person name="Strauss J."/>
            <person name="Allen-Vercoe E."/>
            <person name="Young S.K."/>
            <person name="Zeng Q."/>
            <person name="Gargeya S."/>
            <person name="Fitzgerald M."/>
            <person name="Haas B."/>
            <person name="Abouelleil A."/>
            <person name="Alvarado L."/>
            <person name="Arachchi H.M."/>
            <person name="Berlin A."/>
            <person name="Brown A."/>
            <person name="Chapman S.B."/>
            <person name="Chen Z."/>
            <person name="Dunbar C."/>
            <person name="Freedman E."/>
            <person name="Gearin G."/>
            <person name="Gellesch M."/>
            <person name="Goldberg J."/>
            <person name="Griggs A."/>
            <person name="Gujja S."/>
            <person name="Heiman D."/>
            <person name="Howarth C."/>
            <person name="Larson L."/>
            <person name="Lui A."/>
            <person name="MacDonald P.J.P."/>
            <person name="Montmayeur A."/>
            <person name="Murphy C."/>
            <person name="Neiman D."/>
            <person name="Pearson M."/>
            <person name="Priest M."/>
            <person name="Roberts A."/>
            <person name="Saif S."/>
            <person name="Shea T."/>
            <person name="Shenoy N."/>
            <person name="Sisk P."/>
            <person name="Stolte C."/>
            <person name="Sykes S."/>
            <person name="Wortman J."/>
            <person name="Nusbaum C."/>
            <person name="Birren B."/>
        </authorList>
    </citation>
    <scope>NUCLEOTIDE SEQUENCE [LARGE SCALE GENOMIC DNA]</scope>
    <source>
        <strain evidence="1 2">1_3_50AFAA</strain>
    </source>
</reference>
<accession>A0A096BCB3</accession>
<dbReference type="RefSeq" id="WP_021633177.1">
    <property type="nucleotide sequence ID" value="NZ_KN174161.1"/>
</dbReference>
<dbReference type="AlphaFoldDB" id="A0A096BCB3"/>
<dbReference type="InterPro" id="IPR032466">
    <property type="entry name" value="Metal_Hydrolase"/>
</dbReference>
<dbReference type="EMBL" id="ADLO01000018">
    <property type="protein sequence ID" value="KGF57058.1"/>
    <property type="molecule type" value="Genomic_DNA"/>
</dbReference>
<dbReference type="PATRIC" id="fig|742738.3.peg.502"/>
<evidence type="ECO:0000313" key="1">
    <source>
        <dbReference type="EMBL" id="KGF57058.1"/>
    </source>
</evidence>
<dbReference type="InterPro" id="IPR046249">
    <property type="entry name" value="DUF6282"/>
</dbReference>
<name>A0A096BCB3_FLAPL</name>
<dbReference type="Proteomes" id="UP000029585">
    <property type="component" value="Unassembled WGS sequence"/>
</dbReference>
<dbReference type="HOGENOM" id="CLU_060721_1_0_9"/>
<evidence type="ECO:0008006" key="3">
    <source>
        <dbReference type="Google" id="ProtNLM"/>
    </source>
</evidence>
<sequence>MDRKKLLKGVIDIHVHAGPSVAARELDAADMLKEAEAAGYRGFLVKDHYFPSMMGCQMVQRHLGSGSVEVFGSMCLNNAMGLFNLNAVDVAYGMGAKMIYFPTVSSKNHIDAHKGHFAGAGKMSVPETPVVYVDENGRLDPAAVRILEYMSEKDMALGTGHGSAREVDALVRKAVEVGMKKILVNHPHFHIGATYEQMRQWAALGAYIELNVCVFSEGSKMGPLPTTILEEMLREVPHDRMVLDSDMGQKGNGSPVEALYNFMCLMMERFGITEDELEVMAKKNPAILMGLE</sequence>
<evidence type="ECO:0000313" key="2">
    <source>
        <dbReference type="Proteomes" id="UP000029585"/>
    </source>
</evidence>
<dbReference type="Gene3D" id="3.20.20.140">
    <property type="entry name" value="Metal-dependent hydrolases"/>
    <property type="match status" value="1"/>
</dbReference>
<dbReference type="SUPFAM" id="SSF51556">
    <property type="entry name" value="Metallo-dependent hydrolases"/>
    <property type="match status" value="1"/>
</dbReference>
<gene>
    <name evidence="1" type="ORF">HMPREF9460_00482</name>
</gene>
<dbReference type="eggNOG" id="COG2355">
    <property type="taxonomic scope" value="Bacteria"/>
</dbReference>
<keyword evidence="2" id="KW-1185">Reference proteome</keyword>
<comment type="caution">
    <text evidence="1">The sequence shown here is derived from an EMBL/GenBank/DDBJ whole genome shotgun (WGS) entry which is preliminary data.</text>
</comment>